<dbReference type="InterPro" id="IPR000847">
    <property type="entry name" value="LysR_HTH_N"/>
</dbReference>
<evidence type="ECO:0000313" key="6">
    <source>
        <dbReference type="EMBL" id="PPC79255.1"/>
    </source>
</evidence>
<name>A0A2S5KX25_9PROT</name>
<dbReference type="GO" id="GO:0043565">
    <property type="term" value="F:sequence-specific DNA binding"/>
    <property type="evidence" value="ECO:0007669"/>
    <property type="project" value="TreeGrafter"/>
</dbReference>
<dbReference type="InterPro" id="IPR036390">
    <property type="entry name" value="WH_DNA-bd_sf"/>
</dbReference>
<dbReference type="Proteomes" id="UP000238196">
    <property type="component" value="Unassembled WGS sequence"/>
</dbReference>
<dbReference type="EMBL" id="PRLP01000004">
    <property type="protein sequence ID" value="PPC79255.1"/>
    <property type="molecule type" value="Genomic_DNA"/>
</dbReference>
<dbReference type="SUPFAM" id="SSF53850">
    <property type="entry name" value="Periplasmic binding protein-like II"/>
    <property type="match status" value="1"/>
</dbReference>
<evidence type="ECO:0000259" key="5">
    <source>
        <dbReference type="PROSITE" id="PS50931"/>
    </source>
</evidence>
<organism evidence="6 7">
    <name type="scientific">Proteobacteria bacterium 228</name>
    <dbReference type="NCBI Taxonomy" id="2083153"/>
    <lineage>
        <taxon>Bacteria</taxon>
        <taxon>Pseudomonadati</taxon>
        <taxon>Pseudomonadota</taxon>
    </lineage>
</organism>
<dbReference type="CDD" id="cd08422">
    <property type="entry name" value="PBP2_CrgA_like"/>
    <property type="match status" value="1"/>
</dbReference>
<evidence type="ECO:0000256" key="1">
    <source>
        <dbReference type="ARBA" id="ARBA00009437"/>
    </source>
</evidence>
<dbReference type="FunFam" id="3.40.190.290:FF:000001">
    <property type="entry name" value="Transcriptional regulator, LysR family"/>
    <property type="match status" value="1"/>
</dbReference>
<dbReference type="FunFam" id="1.10.10.10:FF:000001">
    <property type="entry name" value="LysR family transcriptional regulator"/>
    <property type="match status" value="1"/>
</dbReference>
<keyword evidence="4" id="KW-0804">Transcription</keyword>
<dbReference type="Gene3D" id="1.10.10.10">
    <property type="entry name" value="Winged helix-like DNA-binding domain superfamily/Winged helix DNA-binding domain"/>
    <property type="match status" value="1"/>
</dbReference>
<comment type="similarity">
    <text evidence="1">Belongs to the LysR transcriptional regulatory family.</text>
</comment>
<dbReference type="GO" id="GO:0003700">
    <property type="term" value="F:DNA-binding transcription factor activity"/>
    <property type="evidence" value="ECO:0007669"/>
    <property type="project" value="InterPro"/>
</dbReference>
<evidence type="ECO:0000256" key="4">
    <source>
        <dbReference type="ARBA" id="ARBA00023163"/>
    </source>
</evidence>
<dbReference type="Pfam" id="PF00126">
    <property type="entry name" value="HTH_1"/>
    <property type="match status" value="1"/>
</dbReference>
<evidence type="ECO:0000256" key="2">
    <source>
        <dbReference type="ARBA" id="ARBA00023015"/>
    </source>
</evidence>
<dbReference type="PANTHER" id="PTHR30537">
    <property type="entry name" value="HTH-TYPE TRANSCRIPTIONAL REGULATOR"/>
    <property type="match status" value="1"/>
</dbReference>
<dbReference type="GO" id="GO:0006351">
    <property type="term" value="P:DNA-templated transcription"/>
    <property type="evidence" value="ECO:0007669"/>
    <property type="project" value="TreeGrafter"/>
</dbReference>
<keyword evidence="3" id="KW-0238">DNA-binding</keyword>
<evidence type="ECO:0000256" key="3">
    <source>
        <dbReference type="ARBA" id="ARBA00023125"/>
    </source>
</evidence>
<sequence length="323" mass="35899">MIRLEDLTLFVRSAVLGSFSNAAREANLLPAQVSAAIKRLERDLNVRLFARSTRSLRLTAEGEQYLPYARDVLRTLQLGHEQLQQGEQELQGTIQIAAPSDLGRNVILPWLTAFRREHPRVNLRLQLSDQVTDVFRDPVDVALRYGGSDDASYIAMPLAAANRAVLVASPGYIASHLPLLSPADIPQHNGLLYMIRGRLFDQWLFSRGNESQQVTARGGLICDDADVVRRWAVEGEGIAYKSWMDVASDVRQGRLQLLLPEWSGRSVPFNLVCPHRKQLSPVVRALYAYLKTRSEVVMEGLPGLSADQAAVTPASVIRPEPSE</sequence>
<comment type="caution">
    <text evidence="6">The sequence shown here is derived from an EMBL/GenBank/DDBJ whole genome shotgun (WGS) entry which is preliminary data.</text>
</comment>
<dbReference type="InterPro" id="IPR058163">
    <property type="entry name" value="LysR-type_TF_proteobact-type"/>
</dbReference>
<dbReference type="InterPro" id="IPR036388">
    <property type="entry name" value="WH-like_DNA-bd_sf"/>
</dbReference>
<reference evidence="6 7" key="1">
    <citation type="submission" date="2018-02" db="EMBL/GenBank/DDBJ databases">
        <title>novel marine gammaproteobacteria from coastal saline agro ecosystem.</title>
        <authorList>
            <person name="Krishnan R."/>
            <person name="Ramesh Kumar N."/>
        </authorList>
    </citation>
    <scope>NUCLEOTIDE SEQUENCE [LARGE SCALE GENOMIC DNA]</scope>
    <source>
        <strain evidence="6 7">228</strain>
    </source>
</reference>
<feature type="domain" description="HTH lysR-type" evidence="5">
    <location>
        <begin position="2"/>
        <end position="59"/>
    </location>
</feature>
<protein>
    <submittedName>
        <fullName evidence="6">LysR family transcriptional regulator</fullName>
    </submittedName>
</protein>
<accession>A0A2S5KX25</accession>
<dbReference type="PROSITE" id="PS50931">
    <property type="entry name" value="HTH_LYSR"/>
    <property type="match status" value="1"/>
</dbReference>
<gene>
    <name evidence="6" type="ORF">C4K68_01325</name>
</gene>
<keyword evidence="2" id="KW-0805">Transcription regulation</keyword>
<dbReference type="AlphaFoldDB" id="A0A2S5KX25"/>
<evidence type="ECO:0000313" key="7">
    <source>
        <dbReference type="Proteomes" id="UP000238196"/>
    </source>
</evidence>
<dbReference type="OrthoDB" id="5289705at2"/>
<dbReference type="PANTHER" id="PTHR30537:SF21">
    <property type="entry name" value="HTH-TYPE TRANSCRIPTIONAL REGULATOR SINR-RELATED"/>
    <property type="match status" value="1"/>
</dbReference>
<dbReference type="Pfam" id="PF03466">
    <property type="entry name" value="LysR_substrate"/>
    <property type="match status" value="1"/>
</dbReference>
<dbReference type="SUPFAM" id="SSF46785">
    <property type="entry name" value="Winged helix' DNA-binding domain"/>
    <property type="match status" value="1"/>
</dbReference>
<dbReference type="Gene3D" id="3.40.190.290">
    <property type="match status" value="1"/>
</dbReference>
<dbReference type="InterPro" id="IPR005119">
    <property type="entry name" value="LysR_subst-bd"/>
</dbReference>
<proteinExistence type="inferred from homology"/>